<evidence type="ECO:0000313" key="8">
    <source>
        <dbReference type="Proteomes" id="UP000308092"/>
    </source>
</evidence>
<dbReference type="InterPro" id="IPR036869">
    <property type="entry name" value="J_dom_sf"/>
</dbReference>
<keyword evidence="8" id="KW-1185">Reference proteome</keyword>
<evidence type="ECO:0000256" key="3">
    <source>
        <dbReference type="ARBA" id="ARBA00023186"/>
    </source>
</evidence>
<evidence type="ECO:0000256" key="1">
    <source>
        <dbReference type="ARBA" id="ARBA00004496"/>
    </source>
</evidence>
<dbReference type="CDD" id="cd06257">
    <property type="entry name" value="DnaJ"/>
    <property type="match status" value="1"/>
</dbReference>
<keyword evidence="3" id="KW-0143">Chaperone</keyword>
<comment type="caution">
    <text evidence="7">The sequence shown here is derived from an EMBL/GenBank/DDBJ whole genome shotgun (WGS) entry which is preliminary data.</text>
</comment>
<dbReference type="Gene3D" id="1.10.287.110">
    <property type="entry name" value="DnaJ domain"/>
    <property type="match status" value="1"/>
</dbReference>
<dbReference type="VEuPathDB" id="FungiDB:EYZ11_008777"/>
<evidence type="ECO:0000313" key="9">
    <source>
        <dbReference type="Proteomes" id="UP000324241"/>
    </source>
</evidence>
<feature type="compositionally biased region" description="Basic and acidic residues" evidence="4">
    <location>
        <begin position="322"/>
        <end position="354"/>
    </location>
</feature>
<dbReference type="PANTHER" id="PTHR43999:SF1">
    <property type="entry name" value="DNAJ HOMOLOG SUBFAMILY C MEMBER 2"/>
    <property type="match status" value="1"/>
</dbReference>
<keyword evidence="2" id="KW-0963">Cytoplasm</keyword>
<dbReference type="CDD" id="cd23953">
    <property type="entry name" value="zuotin_NTD"/>
    <property type="match status" value="1"/>
</dbReference>
<dbReference type="Pfam" id="PF00226">
    <property type="entry name" value="DnaJ"/>
    <property type="match status" value="1"/>
</dbReference>
<dbReference type="InterPro" id="IPR018253">
    <property type="entry name" value="DnaJ_domain_CS"/>
</dbReference>
<feature type="region of interest" description="Disordered" evidence="4">
    <location>
        <begin position="51"/>
        <end position="82"/>
    </location>
</feature>
<feature type="region of interest" description="Disordered" evidence="4">
    <location>
        <begin position="322"/>
        <end position="364"/>
    </location>
</feature>
<dbReference type="InterPro" id="IPR044634">
    <property type="entry name" value="Zuotin/DnaJC2"/>
</dbReference>
<reference evidence="7 8" key="1">
    <citation type="submission" date="2019-03" db="EMBL/GenBank/DDBJ databases">
        <title>The genome sequence of a newly discovered highly antifungal drug resistant Aspergillus species, Aspergillus tanneri NIH 1004.</title>
        <authorList>
            <person name="Mounaud S."/>
            <person name="Singh I."/>
            <person name="Joardar V."/>
            <person name="Pakala S."/>
            <person name="Pakala S."/>
            <person name="Venepally P."/>
            <person name="Hoover J."/>
            <person name="Nierman W."/>
            <person name="Chung J."/>
            <person name="Losada L."/>
        </authorList>
    </citation>
    <scope>NUCLEOTIDE SEQUENCE [LARGE SCALE GENOMIC DNA]</scope>
    <source>
        <strain evidence="7 8">NIH1004</strain>
    </source>
</reference>
<dbReference type="AlphaFoldDB" id="A0A4S3J9T0"/>
<evidence type="ECO:0000259" key="5">
    <source>
        <dbReference type="PROSITE" id="PS50076"/>
    </source>
</evidence>
<dbReference type="GO" id="GO:0006450">
    <property type="term" value="P:regulation of translational fidelity"/>
    <property type="evidence" value="ECO:0007669"/>
    <property type="project" value="InterPro"/>
</dbReference>
<reference evidence="6 9" key="2">
    <citation type="submission" date="2019-08" db="EMBL/GenBank/DDBJ databases">
        <title>The genome sequence of a newly discovered highly antifungal drug resistant Aspergillus species, Aspergillus tanneri NIH 1004.</title>
        <authorList>
            <person name="Mounaud S."/>
            <person name="Singh I."/>
            <person name="Joardar V."/>
            <person name="Pakala S."/>
            <person name="Pakala S."/>
            <person name="Venepally P."/>
            <person name="Chung J.K."/>
            <person name="Losada L."/>
            <person name="Nierman W.C."/>
        </authorList>
    </citation>
    <scope>NUCLEOTIDE SEQUENCE [LARGE SCALE GENOMIC DNA]</scope>
    <source>
        <strain evidence="6 9">NIH1004</strain>
    </source>
</reference>
<proteinExistence type="predicted"/>
<dbReference type="PROSITE" id="PS00636">
    <property type="entry name" value="DNAJ_1"/>
    <property type="match status" value="1"/>
</dbReference>
<dbReference type="InterPro" id="IPR054076">
    <property type="entry name" value="ZUO1-like_ZHD"/>
</dbReference>
<dbReference type="PROSITE" id="PS50076">
    <property type="entry name" value="DNAJ_2"/>
    <property type="match status" value="1"/>
</dbReference>
<accession>A0A4S3J9T0</accession>
<dbReference type="SMART" id="SM00271">
    <property type="entry name" value="DnaJ"/>
    <property type="match status" value="1"/>
</dbReference>
<gene>
    <name evidence="6" type="ORF">ATNIH1004_002819</name>
    <name evidence="7" type="ORF">EYZ11_008777</name>
</gene>
<evidence type="ECO:0000256" key="2">
    <source>
        <dbReference type="ARBA" id="ARBA00022490"/>
    </source>
</evidence>
<dbReference type="EMBL" id="SOSA01000386">
    <property type="protein sequence ID" value="THC91770.1"/>
    <property type="molecule type" value="Genomic_DNA"/>
</dbReference>
<dbReference type="SUPFAM" id="SSF46565">
    <property type="entry name" value="Chaperone J-domain"/>
    <property type="match status" value="1"/>
</dbReference>
<dbReference type="Pfam" id="PF26185">
    <property type="entry name" value="Zuotin_N"/>
    <property type="match status" value="1"/>
</dbReference>
<dbReference type="OrthoDB" id="1690618at2759"/>
<organism evidence="7 8">
    <name type="scientific">Aspergillus tanneri</name>
    <dbReference type="NCBI Taxonomy" id="1220188"/>
    <lineage>
        <taxon>Eukaryota</taxon>
        <taxon>Fungi</taxon>
        <taxon>Dikarya</taxon>
        <taxon>Ascomycota</taxon>
        <taxon>Pezizomycotina</taxon>
        <taxon>Eurotiomycetes</taxon>
        <taxon>Eurotiomycetidae</taxon>
        <taxon>Eurotiales</taxon>
        <taxon>Aspergillaceae</taxon>
        <taxon>Aspergillus</taxon>
        <taxon>Aspergillus subgen. Circumdati</taxon>
    </lineage>
</organism>
<dbReference type="GeneID" id="54325521"/>
<dbReference type="Pfam" id="PF21884">
    <property type="entry name" value="ZUO1-like_ZHD"/>
    <property type="match status" value="1"/>
</dbReference>
<comment type="subcellular location">
    <subcellularLocation>
        <location evidence="1">Cytoplasm</location>
    </subcellularLocation>
</comment>
<dbReference type="EMBL" id="QUQM01000001">
    <property type="protein sequence ID" value="KAA8650138.1"/>
    <property type="molecule type" value="Genomic_DNA"/>
</dbReference>
<dbReference type="PANTHER" id="PTHR43999">
    <property type="entry name" value="DNAJ HOMOLOG SUBFAMILY C MEMBER 2"/>
    <property type="match status" value="1"/>
</dbReference>
<dbReference type="RefSeq" id="XP_033429499.1">
    <property type="nucleotide sequence ID" value="XM_033567504.1"/>
</dbReference>
<dbReference type="InterPro" id="IPR042569">
    <property type="entry name" value="RAC_head_sf"/>
</dbReference>
<dbReference type="InterPro" id="IPR001623">
    <property type="entry name" value="DnaJ_domain"/>
</dbReference>
<dbReference type="InterPro" id="IPR058871">
    <property type="entry name" value="Zuotin_N"/>
</dbReference>
<dbReference type="Pfam" id="PF16717">
    <property type="entry name" value="RAC_head"/>
    <property type="match status" value="1"/>
</dbReference>
<protein>
    <recommendedName>
        <fullName evidence="5">J domain-containing protein</fullName>
    </recommendedName>
</protein>
<dbReference type="Gene3D" id="1.10.8.840">
    <property type="entry name" value="Ribosome-associated complex head domain"/>
    <property type="match status" value="1"/>
</dbReference>
<evidence type="ECO:0000313" key="7">
    <source>
        <dbReference type="EMBL" id="THC91770.1"/>
    </source>
</evidence>
<dbReference type="Proteomes" id="UP000324241">
    <property type="component" value="Unassembled WGS sequence"/>
</dbReference>
<dbReference type="STRING" id="1220188.A0A4S3J9T0"/>
<feature type="domain" description="J" evidence="5">
    <location>
        <begin position="101"/>
        <end position="172"/>
    </location>
</feature>
<dbReference type="GO" id="GO:0051083">
    <property type="term" value="P:'de novo' cotranslational protein folding"/>
    <property type="evidence" value="ECO:0007669"/>
    <property type="project" value="InterPro"/>
</dbReference>
<feature type="region of interest" description="Disordered" evidence="4">
    <location>
        <begin position="249"/>
        <end position="274"/>
    </location>
</feature>
<sequence>MASTQTVSVSLPALPQGWSADKDFKAVGTLSAATQRNLEPVGPHFLAHARRKRHHRTFSEDERIQAQQNVKKTEDDEDDEISEPEDAVLLSREAKDWKSQDHYAVLGLTKYRWRATPEQIKRAHRKKVLRHHPDKKAAMGQSDENDNFFKCIQKATELLLDPVRRRQFDSVDEAAEIDPPTKKETAKGNNFYKLWRPVLEAEARFSKIQPVPKLGDENSTFEEVDNFYNFWYNFDSWRTFEYLDEDVPDDNENRDQKRHVEKKNANARRKRKTEDTARLRRLVDDLAAQDERIKKFRKAARADKDKKRLEREAEAKRLAEEKEKARLEEEQRKKEAEEAAKAEREKSKKAKEAAKNATKKNKRVLKGSVKDVNYFAESGEPSPSQIDSVLTDVENIMGKIDAEELASLAERLTAAGKDAAAVKSAWTDEAKRLVGAGKLKEGETKFFA</sequence>
<dbReference type="GO" id="GO:0005829">
    <property type="term" value="C:cytosol"/>
    <property type="evidence" value="ECO:0007669"/>
    <property type="project" value="TreeGrafter"/>
</dbReference>
<dbReference type="Proteomes" id="UP000308092">
    <property type="component" value="Unassembled WGS sequence"/>
</dbReference>
<feature type="compositionally biased region" description="Basic residues" evidence="4">
    <location>
        <begin position="256"/>
        <end position="271"/>
    </location>
</feature>
<dbReference type="GO" id="GO:0030544">
    <property type="term" value="F:Hsp70 protein binding"/>
    <property type="evidence" value="ECO:0007669"/>
    <property type="project" value="InterPro"/>
</dbReference>
<evidence type="ECO:0000256" key="4">
    <source>
        <dbReference type="SAM" id="MobiDB-lite"/>
    </source>
</evidence>
<dbReference type="InterPro" id="IPR032003">
    <property type="entry name" value="RAC_head"/>
</dbReference>
<evidence type="ECO:0000313" key="6">
    <source>
        <dbReference type="EMBL" id="KAA8650138.1"/>
    </source>
</evidence>
<name>A0A4S3J9T0_9EURO</name>
<dbReference type="GO" id="GO:0043022">
    <property type="term" value="F:ribosome binding"/>
    <property type="evidence" value="ECO:0007669"/>
    <property type="project" value="InterPro"/>
</dbReference>